<evidence type="ECO:0000313" key="2">
    <source>
        <dbReference type="Proteomes" id="UP001320544"/>
    </source>
</evidence>
<evidence type="ECO:0000313" key="1">
    <source>
        <dbReference type="EMBL" id="BDE95505.1"/>
    </source>
</evidence>
<sequence>MYLACCGWSCTEDCTEYPHSCAGCNELEGKAPWTREAGFNRCFFYQCCVVDKGFAHCGECDEMPCSAFDDYADPSLDEATKQQELAKRIARLRATTL</sequence>
<accession>A0ABN6MBW9</accession>
<organism evidence="1 2">
    <name type="scientific">Raoultibacter timonensis</name>
    <dbReference type="NCBI Taxonomy" id="1907662"/>
    <lineage>
        <taxon>Bacteria</taxon>
        <taxon>Bacillati</taxon>
        <taxon>Actinomycetota</taxon>
        <taxon>Coriobacteriia</taxon>
        <taxon>Eggerthellales</taxon>
        <taxon>Eggerthellaceae</taxon>
        <taxon>Raoultibacter</taxon>
    </lineage>
</organism>
<gene>
    <name evidence="1" type="ORF">CE91St30_08380</name>
</gene>
<proteinExistence type="predicted"/>
<name>A0ABN6MBW9_9ACTN</name>
<dbReference type="Proteomes" id="UP001320544">
    <property type="component" value="Chromosome"/>
</dbReference>
<reference evidence="1 2" key="1">
    <citation type="submission" date="2022-01" db="EMBL/GenBank/DDBJ databases">
        <title>Novel bile acid biosynthetic pathways are enriched in the microbiome of centenarians.</title>
        <authorList>
            <person name="Sato Y."/>
            <person name="Atarashi K."/>
            <person name="Plichta R.D."/>
            <person name="Arai Y."/>
            <person name="Sasajima S."/>
            <person name="Kearney M.S."/>
            <person name="Suda W."/>
            <person name="Takeshita K."/>
            <person name="Sasaki T."/>
            <person name="Okamoto S."/>
            <person name="Skelly N.A."/>
            <person name="Okamura Y."/>
            <person name="Vlamakis H."/>
            <person name="Li Y."/>
            <person name="Tanoue T."/>
            <person name="Takei H."/>
            <person name="Nittono H."/>
            <person name="Narushima S."/>
            <person name="Irie J."/>
            <person name="Itoh H."/>
            <person name="Moriya K."/>
            <person name="Sugiura Y."/>
            <person name="Suematsu M."/>
            <person name="Moritoki N."/>
            <person name="Shibata S."/>
            <person name="Littman R.D."/>
            <person name="Fischbach A.M."/>
            <person name="Uwamino Y."/>
            <person name="Inoue T."/>
            <person name="Honda A."/>
            <person name="Hattori M."/>
            <person name="Murai T."/>
            <person name="Xavier J.R."/>
            <person name="Hirose N."/>
            <person name="Honda K."/>
        </authorList>
    </citation>
    <scope>NUCLEOTIDE SEQUENCE [LARGE SCALE GENOMIC DNA]</scope>
    <source>
        <strain evidence="1 2">CE91-St30</strain>
    </source>
</reference>
<dbReference type="EMBL" id="AP025564">
    <property type="protein sequence ID" value="BDE95505.1"/>
    <property type="molecule type" value="Genomic_DNA"/>
</dbReference>
<protein>
    <recommendedName>
        <fullName evidence="3">DUF3795 domain-containing protein</fullName>
    </recommendedName>
</protein>
<keyword evidence="2" id="KW-1185">Reference proteome</keyword>
<evidence type="ECO:0008006" key="3">
    <source>
        <dbReference type="Google" id="ProtNLM"/>
    </source>
</evidence>
<dbReference type="RefSeq" id="WP_244411867.1">
    <property type="nucleotide sequence ID" value="NZ_AP025564.1"/>
</dbReference>